<evidence type="ECO:0000313" key="2">
    <source>
        <dbReference type="EMBL" id="MFE8701596.1"/>
    </source>
</evidence>
<reference evidence="2 3" key="1">
    <citation type="submission" date="2024-08" db="EMBL/GenBank/DDBJ databases">
        <title>Two novel Cytobacillus novel species.</title>
        <authorList>
            <person name="Liu G."/>
        </authorList>
    </citation>
    <scope>NUCLEOTIDE SEQUENCE [LARGE SCALE GENOMIC DNA]</scope>
    <source>
        <strain evidence="2 3">FJAT-54145</strain>
    </source>
</reference>
<feature type="compositionally biased region" description="Basic and acidic residues" evidence="1">
    <location>
        <begin position="11"/>
        <end position="21"/>
    </location>
</feature>
<evidence type="ECO:0000256" key="1">
    <source>
        <dbReference type="SAM" id="MobiDB-lite"/>
    </source>
</evidence>
<sequence>MKSQKLLQVRTGEEGKSREELEVASSSDRRRRKRLRTVRSYSKFGQDKKEKAVKSQKLFRVLTREGEKRL</sequence>
<dbReference type="RefSeq" id="WP_389361566.1">
    <property type="nucleotide sequence ID" value="NZ_JBIACK010000006.1"/>
</dbReference>
<protein>
    <submittedName>
        <fullName evidence="2">Uncharacterized protein</fullName>
    </submittedName>
</protein>
<evidence type="ECO:0000313" key="3">
    <source>
        <dbReference type="Proteomes" id="UP001601059"/>
    </source>
</evidence>
<feature type="region of interest" description="Disordered" evidence="1">
    <location>
        <begin position="1"/>
        <end position="36"/>
    </location>
</feature>
<dbReference type="Proteomes" id="UP001601059">
    <property type="component" value="Unassembled WGS sequence"/>
</dbReference>
<name>A0ABW6KBM3_9BACI</name>
<keyword evidence="3" id="KW-1185">Reference proteome</keyword>
<accession>A0ABW6KBM3</accession>
<proteinExistence type="predicted"/>
<comment type="caution">
    <text evidence="2">The sequence shown here is derived from an EMBL/GenBank/DDBJ whole genome shotgun (WGS) entry which is preliminary data.</text>
</comment>
<dbReference type="EMBL" id="JBIACK010000006">
    <property type="protein sequence ID" value="MFE8701596.1"/>
    <property type="molecule type" value="Genomic_DNA"/>
</dbReference>
<gene>
    <name evidence="2" type="ORF">ACFYKX_13410</name>
</gene>
<organism evidence="2 3">
    <name type="scientific">Cytobacillus spartinae</name>
    <dbReference type="NCBI Taxonomy" id="3299023"/>
    <lineage>
        <taxon>Bacteria</taxon>
        <taxon>Bacillati</taxon>
        <taxon>Bacillota</taxon>
        <taxon>Bacilli</taxon>
        <taxon>Bacillales</taxon>
        <taxon>Bacillaceae</taxon>
        <taxon>Cytobacillus</taxon>
    </lineage>
</organism>